<name>A0A1K1T2Y1_9BACT</name>
<feature type="transmembrane region" description="Helical" evidence="1">
    <location>
        <begin position="221"/>
        <end position="240"/>
    </location>
</feature>
<organism evidence="2 3">
    <name type="scientific">Chitinophaga sancti</name>
    <dbReference type="NCBI Taxonomy" id="1004"/>
    <lineage>
        <taxon>Bacteria</taxon>
        <taxon>Pseudomonadati</taxon>
        <taxon>Bacteroidota</taxon>
        <taxon>Chitinophagia</taxon>
        <taxon>Chitinophagales</taxon>
        <taxon>Chitinophagaceae</taxon>
        <taxon>Chitinophaga</taxon>
    </lineage>
</organism>
<dbReference type="AlphaFoldDB" id="A0A1K1T2Y1"/>
<keyword evidence="1" id="KW-0472">Membrane</keyword>
<evidence type="ECO:0008006" key="4">
    <source>
        <dbReference type="Google" id="ProtNLM"/>
    </source>
</evidence>
<accession>A0A1K1T2Y1</accession>
<feature type="transmembrane region" description="Helical" evidence="1">
    <location>
        <begin position="336"/>
        <end position="357"/>
    </location>
</feature>
<gene>
    <name evidence="2" type="ORF">SAMN05661012_06691</name>
</gene>
<feature type="transmembrane region" description="Helical" evidence="1">
    <location>
        <begin position="187"/>
        <end position="214"/>
    </location>
</feature>
<keyword evidence="1" id="KW-0812">Transmembrane</keyword>
<feature type="transmembrane region" description="Helical" evidence="1">
    <location>
        <begin position="287"/>
        <end position="305"/>
    </location>
</feature>
<feature type="transmembrane region" description="Helical" evidence="1">
    <location>
        <begin position="94"/>
        <end position="116"/>
    </location>
</feature>
<feature type="transmembrane region" description="Helical" evidence="1">
    <location>
        <begin position="312"/>
        <end position="330"/>
    </location>
</feature>
<evidence type="ECO:0000256" key="1">
    <source>
        <dbReference type="SAM" id="Phobius"/>
    </source>
</evidence>
<proteinExistence type="predicted"/>
<feature type="transmembrane region" description="Helical" evidence="1">
    <location>
        <begin position="369"/>
        <end position="387"/>
    </location>
</feature>
<dbReference type="STRING" id="1004.SAMN05661012_06691"/>
<keyword evidence="1" id="KW-1133">Transmembrane helix</keyword>
<evidence type="ECO:0000313" key="3">
    <source>
        <dbReference type="Proteomes" id="UP000183788"/>
    </source>
</evidence>
<reference evidence="2 3" key="1">
    <citation type="submission" date="2016-11" db="EMBL/GenBank/DDBJ databases">
        <authorList>
            <person name="Jaros S."/>
            <person name="Januszkiewicz K."/>
            <person name="Wedrychowicz H."/>
        </authorList>
    </citation>
    <scope>NUCLEOTIDE SEQUENCE [LARGE SCALE GENOMIC DNA]</scope>
    <source>
        <strain evidence="2 3">DSM 784</strain>
    </source>
</reference>
<protein>
    <recommendedName>
        <fullName evidence="4">4-amino-4-deoxy-L-arabinose transferase</fullName>
    </recommendedName>
</protein>
<feature type="transmembrane region" description="Helical" evidence="1">
    <location>
        <begin position="128"/>
        <end position="151"/>
    </location>
</feature>
<dbReference type="Proteomes" id="UP000183788">
    <property type="component" value="Unassembled WGS sequence"/>
</dbReference>
<sequence>MPINMSKYHENINPTWVVFIAVSALLLPIFIIEMGVLKYTKGVWTYIIEDPFIHMSIAKNLVLHHIWGPTPYEFCSSSSSILYPILIALLFKVFGFYTIIPFAINLIASLVLIIILQRWLNQNRIKPIGQIFILLSLIFLTPLPVLVILGMEHTLHLLISFLFIDYLAKYLGSYGSDVSDRYILGKILVLGCLLTSIRYEGVFIIVIGFSILLFRKLYLRSLLLLFISIAPIVLFGFYSISKGGLFLPNSVLMKSSGIPHDLISFTEFISEGVWVKLYSTAYNWSQIVPKQTLLLLPLSYVLFIASSRNKMYYHFGIFILFGTIITHIFFGRMGWFFRYEAYFVGLTIIYIHSFILTSKIDNNIFSWEWSKMILISIGLFLVIPFIFRSWDAFRFTSDACKYTFNRNYLVGMFLHEYYDNTNTAINDLGVIAYYNKGNNLDFGGLGNTDVTKSVKGNYNTLDFYCKKLEERKVTLAVLFDEYCLPLQKARWVKVASWHSAYHINYFNTDFQLYAIDSTLALELKHNLNSFKSKLSDDIKIQYYN</sequence>
<evidence type="ECO:0000313" key="2">
    <source>
        <dbReference type="EMBL" id="SFW90870.1"/>
    </source>
</evidence>
<feature type="transmembrane region" description="Helical" evidence="1">
    <location>
        <begin position="12"/>
        <end position="32"/>
    </location>
</feature>
<dbReference type="EMBL" id="FPIZ01000055">
    <property type="protein sequence ID" value="SFW90870.1"/>
    <property type="molecule type" value="Genomic_DNA"/>
</dbReference>